<dbReference type="PANTHER" id="PTHR35393:SF1">
    <property type="entry name" value="SNOAL-LIKE DOMAIN-CONTAINING PROTEIN"/>
    <property type="match status" value="1"/>
</dbReference>
<gene>
    <name evidence="4" type="ORF">CERSUDRAFT_138448</name>
</gene>
<dbReference type="EMBL" id="KB445799">
    <property type="protein sequence ID" value="EMD35739.1"/>
    <property type="molecule type" value="Genomic_DNA"/>
</dbReference>
<dbReference type="STRING" id="914234.M2PI08"/>
<keyword evidence="5" id="KW-1185">Reference proteome</keyword>
<feature type="compositionally biased region" description="Basic and acidic residues" evidence="1">
    <location>
        <begin position="190"/>
        <end position="238"/>
    </location>
</feature>
<evidence type="ECO:0000313" key="5">
    <source>
        <dbReference type="Proteomes" id="UP000016930"/>
    </source>
</evidence>
<dbReference type="Proteomes" id="UP000016930">
    <property type="component" value="Unassembled WGS sequence"/>
</dbReference>
<dbReference type="HOGENOM" id="CLU_079426_0_0_1"/>
<evidence type="ECO:0000256" key="2">
    <source>
        <dbReference type="SAM" id="Phobius"/>
    </source>
</evidence>
<dbReference type="OrthoDB" id="2344312at2759"/>
<keyword evidence="2" id="KW-1133">Transmembrane helix</keyword>
<dbReference type="AlphaFoldDB" id="M2PI08"/>
<keyword evidence="2" id="KW-0472">Membrane</keyword>
<dbReference type="InterPro" id="IPR057514">
    <property type="entry name" value="NTF2_SigF"/>
</dbReference>
<protein>
    <recommendedName>
        <fullName evidence="3">SigF-like NTF2-like domain-containing protein</fullName>
    </recommendedName>
</protein>
<evidence type="ECO:0000313" key="4">
    <source>
        <dbReference type="EMBL" id="EMD35739.1"/>
    </source>
</evidence>
<sequence length="285" mass="31953">MENPAKDISTVIQHLTSNTSPSLQTATVKRYFTPDASFRHALCAVPRSARSRDLILGVYKWYRFLSPHTRVDVQDIVYNDTHDPPELFVRVLQVFHPRWSLLPPGHIPVLVQLTLKPEQSDGGQTKYLISSQEDFFHPVDLIAFAFPPGQWLAHFVIRLLSIACIIFVKVLGVLGIWSTGPGEGGRGVKLHPEGEKRATRPDERSKRGLQESKRDDDENHRVSGDDGHDADTEDEVHAESQASTGAKTREEGIKPLYKTVALDAIEDRPVVESVKGVVEFREKAH</sequence>
<evidence type="ECO:0000259" key="3">
    <source>
        <dbReference type="Pfam" id="PF24840"/>
    </source>
</evidence>
<name>M2PI08_CERS8</name>
<evidence type="ECO:0000256" key="1">
    <source>
        <dbReference type="SAM" id="MobiDB-lite"/>
    </source>
</evidence>
<dbReference type="Pfam" id="PF24840">
    <property type="entry name" value="NTF2_SigF"/>
    <property type="match status" value="1"/>
</dbReference>
<accession>M2PI08</accession>
<feature type="region of interest" description="Disordered" evidence="1">
    <location>
        <begin position="184"/>
        <end position="253"/>
    </location>
</feature>
<organism evidence="4 5">
    <name type="scientific">Ceriporiopsis subvermispora (strain B)</name>
    <name type="common">White-rot fungus</name>
    <name type="synonym">Gelatoporia subvermispora</name>
    <dbReference type="NCBI Taxonomy" id="914234"/>
    <lineage>
        <taxon>Eukaryota</taxon>
        <taxon>Fungi</taxon>
        <taxon>Dikarya</taxon>
        <taxon>Basidiomycota</taxon>
        <taxon>Agaricomycotina</taxon>
        <taxon>Agaricomycetes</taxon>
        <taxon>Polyporales</taxon>
        <taxon>Gelatoporiaceae</taxon>
        <taxon>Gelatoporia</taxon>
    </lineage>
</organism>
<reference evidence="4 5" key="1">
    <citation type="journal article" date="2012" name="Proc. Natl. Acad. Sci. U.S.A.">
        <title>Comparative genomics of Ceriporiopsis subvermispora and Phanerochaete chrysosporium provide insight into selective ligninolysis.</title>
        <authorList>
            <person name="Fernandez-Fueyo E."/>
            <person name="Ruiz-Duenas F.J."/>
            <person name="Ferreira P."/>
            <person name="Floudas D."/>
            <person name="Hibbett D.S."/>
            <person name="Canessa P."/>
            <person name="Larrondo L.F."/>
            <person name="James T.Y."/>
            <person name="Seelenfreund D."/>
            <person name="Lobos S."/>
            <person name="Polanco R."/>
            <person name="Tello M."/>
            <person name="Honda Y."/>
            <person name="Watanabe T."/>
            <person name="Watanabe T."/>
            <person name="Ryu J.S."/>
            <person name="Kubicek C.P."/>
            <person name="Schmoll M."/>
            <person name="Gaskell J."/>
            <person name="Hammel K.E."/>
            <person name="St John F.J."/>
            <person name="Vanden Wymelenberg A."/>
            <person name="Sabat G."/>
            <person name="Splinter BonDurant S."/>
            <person name="Syed K."/>
            <person name="Yadav J.S."/>
            <person name="Doddapaneni H."/>
            <person name="Subramanian V."/>
            <person name="Lavin J.L."/>
            <person name="Oguiza J.A."/>
            <person name="Perez G."/>
            <person name="Pisabarro A.G."/>
            <person name="Ramirez L."/>
            <person name="Santoyo F."/>
            <person name="Master E."/>
            <person name="Coutinho P.M."/>
            <person name="Henrissat B."/>
            <person name="Lombard V."/>
            <person name="Magnuson J.K."/>
            <person name="Kuees U."/>
            <person name="Hori C."/>
            <person name="Igarashi K."/>
            <person name="Samejima M."/>
            <person name="Held B.W."/>
            <person name="Barry K.W."/>
            <person name="LaButti K.M."/>
            <person name="Lapidus A."/>
            <person name="Lindquist E.A."/>
            <person name="Lucas S.M."/>
            <person name="Riley R."/>
            <person name="Salamov A.A."/>
            <person name="Hoffmeister D."/>
            <person name="Schwenk D."/>
            <person name="Hadar Y."/>
            <person name="Yarden O."/>
            <person name="de Vries R.P."/>
            <person name="Wiebenga A."/>
            <person name="Stenlid J."/>
            <person name="Eastwood D."/>
            <person name="Grigoriev I.V."/>
            <person name="Berka R.M."/>
            <person name="Blanchette R.A."/>
            <person name="Kersten P."/>
            <person name="Martinez A.T."/>
            <person name="Vicuna R."/>
            <person name="Cullen D."/>
        </authorList>
    </citation>
    <scope>NUCLEOTIDE SEQUENCE [LARGE SCALE GENOMIC DNA]</scope>
    <source>
        <strain evidence="4 5">B</strain>
    </source>
</reference>
<dbReference type="PANTHER" id="PTHR35393">
    <property type="entry name" value="CHROMOSOME 1, WHOLE GENOME SHOTGUN SEQUENCE"/>
    <property type="match status" value="1"/>
</dbReference>
<keyword evidence="2" id="KW-0812">Transmembrane</keyword>
<proteinExistence type="predicted"/>
<feature type="domain" description="SigF-like NTF2-like" evidence="3">
    <location>
        <begin position="1"/>
        <end position="176"/>
    </location>
</feature>
<feature type="transmembrane region" description="Helical" evidence="2">
    <location>
        <begin position="151"/>
        <end position="177"/>
    </location>
</feature>